<keyword evidence="4 7" id="KW-1133">Transmembrane helix</keyword>
<feature type="transmembrane region" description="Helical" evidence="7">
    <location>
        <begin position="20"/>
        <end position="43"/>
    </location>
</feature>
<evidence type="ECO:0000256" key="5">
    <source>
        <dbReference type="ARBA" id="ARBA00023136"/>
    </source>
</evidence>
<evidence type="ECO:0000256" key="4">
    <source>
        <dbReference type="ARBA" id="ARBA00022989"/>
    </source>
</evidence>
<keyword evidence="6" id="KW-0131">Cell cycle</keyword>
<feature type="transmembrane region" description="Helical" evidence="7">
    <location>
        <begin position="55"/>
        <end position="82"/>
    </location>
</feature>
<evidence type="ECO:0000256" key="7">
    <source>
        <dbReference type="SAM" id="Phobius"/>
    </source>
</evidence>
<accession>A0ABP4SFG8</accession>
<evidence type="ECO:0000256" key="1">
    <source>
        <dbReference type="ARBA" id="ARBA00022475"/>
    </source>
</evidence>
<keyword evidence="3 7" id="KW-0812">Transmembrane</keyword>
<dbReference type="RefSeq" id="WP_346112171.1">
    <property type="nucleotide sequence ID" value="NZ_BAAAMU010000091.1"/>
</dbReference>
<keyword evidence="5 7" id="KW-0472">Membrane</keyword>
<dbReference type="EMBL" id="BAAAMU010000091">
    <property type="protein sequence ID" value="GAA1672139.1"/>
    <property type="molecule type" value="Genomic_DNA"/>
</dbReference>
<dbReference type="Pfam" id="PF06781">
    <property type="entry name" value="CrgA"/>
    <property type="match status" value="1"/>
</dbReference>
<evidence type="ECO:0000256" key="6">
    <source>
        <dbReference type="ARBA" id="ARBA00023306"/>
    </source>
</evidence>
<evidence type="ECO:0000313" key="8">
    <source>
        <dbReference type="EMBL" id="GAA1672139.1"/>
    </source>
</evidence>
<dbReference type="Proteomes" id="UP001500064">
    <property type="component" value="Unassembled WGS sequence"/>
</dbReference>
<evidence type="ECO:0000256" key="3">
    <source>
        <dbReference type="ARBA" id="ARBA00022692"/>
    </source>
</evidence>
<keyword evidence="2" id="KW-0132">Cell division</keyword>
<evidence type="ECO:0008006" key="10">
    <source>
        <dbReference type="Google" id="ProtNLM"/>
    </source>
</evidence>
<keyword evidence="9" id="KW-1185">Reference proteome</keyword>
<protein>
    <recommendedName>
        <fullName evidence="10">DUF2530 domain-containing protein</fullName>
    </recommendedName>
</protein>
<sequence length="86" mass="9564">MAYSPDSPGRSSRRPRRTPIWPLLAMGLSWIIGVLWIVVFYVNPALPGLAELGNWNLLVGFAFILLGMFFALVQAVVAIVVARRRP</sequence>
<dbReference type="InterPro" id="IPR009619">
    <property type="entry name" value="CrgA"/>
</dbReference>
<gene>
    <name evidence="8" type="ORF">GCM10009733_081660</name>
</gene>
<keyword evidence="1" id="KW-1003">Cell membrane</keyword>
<reference evidence="9" key="1">
    <citation type="journal article" date="2019" name="Int. J. Syst. Evol. Microbiol.">
        <title>The Global Catalogue of Microorganisms (GCM) 10K type strain sequencing project: providing services to taxonomists for standard genome sequencing and annotation.</title>
        <authorList>
            <consortium name="The Broad Institute Genomics Platform"/>
            <consortium name="The Broad Institute Genome Sequencing Center for Infectious Disease"/>
            <person name="Wu L."/>
            <person name="Ma J."/>
        </authorList>
    </citation>
    <scope>NUCLEOTIDE SEQUENCE [LARGE SCALE GENOMIC DNA]</scope>
    <source>
        <strain evidence="9">JCM 13929</strain>
    </source>
</reference>
<evidence type="ECO:0000256" key="2">
    <source>
        <dbReference type="ARBA" id="ARBA00022618"/>
    </source>
</evidence>
<name>A0ABP4SFG8_9ACTN</name>
<evidence type="ECO:0000313" key="9">
    <source>
        <dbReference type="Proteomes" id="UP001500064"/>
    </source>
</evidence>
<proteinExistence type="predicted"/>
<comment type="caution">
    <text evidence="8">The sequence shown here is derived from an EMBL/GenBank/DDBJ whole genome shotgun (WGS) entry which is preliminary data.</text>
</comment>
<organism evidence="8 9">
    <name type="scientific">Nonomuraea maheshkhaliensis</name>
    <dbReference type="NCBI Taxonomy" id="419590"/>
    <lineage>
        <taxon>Bacteria</taxon>
        <taxon>Bacillati</taxon>
        <taxon>Actinomycetota</taxon>
        <taxon>Actinomycetes</taxon>
        <taxon>Streptosporangiales</taxon>
        <taxon>Streptosporangiaceae</taxon>
        <taxon>Nonomuraea</taxon>
    </lineage>
</organism>